<dbReference type="AlphaFoldDB" id="A0A3B0QCK3"/>
<organism evidence="2 3">
    <name type="scientific">Mycoplasmopsis edwardii</name>
    <dbReference type="NCBI Taxonomy" id="53558"/>
    <lineage>
        <taxon>Bacteria</taxon>
        <taxon>Bacillati</taxon>
        <taxon>Mycoplasmatota</taxon>
        <taxon>Mycoplasmoidales</taxon>
        <taxon>Metamycoplasmataceae</taxon>
        <taxon>Mycoplasmopsis</taxon>
    </lineage>
</organism>
<dbReference type="Proteomes" id="UP000257559">
    <property type="component" value="Chromosome"/>
</dbReference>
<accession>A0A3B0QCK3</accession>
<name>A0A3B0QCK3_9BACT</name>
<reference evidence="3" key="1">
    <citation type="submission" date="2018-06" db="EMBL/GenBank/DDBJ databases">
        <authorList>
            <consortium name="Pathogen Informatics"/>
        </authorList>
    </citation>
    <scope>NUCLEOTIDE SEQUENCE [LARGE SCALE GENOMIC DNA]</scope>
    <source>
        <strain evidence="3">NCTC10132</strain>
    </source>
</reference>
<evidence type="ECO:0000313" key="2">
    <source>
        <dbReference type="EMBL" id="SYV97543.1"/>
    </source>
</evidence>
<keyword evidence="3" id="KW-1185">Reference proteome</keyword>
<dbReference type="KEGG" id="medw:NCTC10132_00909"/>
<keyword evidence="1" id="KW-0812">Transmembrane</keyword>
<keyword evidence="1" id="KW-1133">Transmembrane helix</keyword>
<keyword evidence="1" id="KW-0472">Membrane</keyword>
<proteinExistence type="predicted"/>
<dbReference type="EMBL" id="LS991951">
    <property type="protein sequence ID" value="SYV97543.1"/>
    <property type="molecule type" value="Genomic_DNA"/>
</dbReference>
<feature type="transmembrane region" description="Helical" evidence="1">
    <location>
        <begin position="6"/>
        <end position="30"/>
    </location>
</feature>
<evidence type="ECO:0000313" key="3">
    <source>
        <dbReference type="Proteomes" id="UP000257559"/>
    </source>
</evidence>
<protein>
    <submittedName>
        <fullName evidence="2">Uncharacterized protein</fullName>
    </submittedName>
</protein>
<sequence>MNKDIFFSVTITMIVLILLILAAIIVRYLLW</sequence>
<feature type="non-terminal residue" evidence="2">
    <location>
        <position position="31"/>
    </location>
</feature>
<evidence type="ECO:0000256" key="1">
    <source>
        <dbReference type="SAM" id="Phobius"/>
    </source>
</evidence>
<gene>
    <name evidence="2" type="ORF">NCTC10132_00909</name>
</gene>